<accession>A0AAE1C0W4</accession>
<comment type="caution">
    <text evidence="2">The sequence shown here is derived from an EMBL/GenBank/DDBJ whole genome shotgun (WGS) entry which is preliminary data.</text>
</comment>
<keyword evidence="3" id="KW-1185">Reference proteome</keyword>
<dbReference type="EMBL" id="JAUTXT010000020">
    <property type="protein sequence ID" value="KAK3674231.1"/>
    <property type="molecule type" value="Genomic_DNA"/>
</dbReference>
<feature type="compositionally biased region" description="Acidic residues" evidence="1">
    <location>
        <begin position="232"/>
        <end position="252"/>
    </location>
</feature>
<feature type="region of interest" description="Disordered" evidence="1">
    <location>
        <begin position="342"/>
        <end position="361"/>
    </location>
</feature>
<proteinExistence type="predicted"/>
<feature type="region of interest" description="Disordered" evidence="1">
    <location>
        <begin position="232"/>
        <end position="274"/>
    </location>
</feature>
<reference evidence="2" key="1">
    <citation type="submission" date="2023-07" db="EMBL/GenBank/DDBJ databases">
        <title>Black Yeasts Isolated from many extreme environments.</title>
        <authorList>
            <person name="Coleine C."/>
            <person name="Stajich J.E."/>
            <person name="Selbmann L."/>
        </authorList>
    </citation>
    <scope>NUCLEOTIDE SEQUENCE</scope>
    <source>
        <strain evidence="2">CCFEE 5485</strain>
    </source>
</reference>
<organism evidence="2 3">
    <name type="scientific">Recurvomyces mirabilis</name>
    <dbReference type="NCBI Taxonomy" id="574656"/>
    <lineage>
        <taxon>Eukaryota</taxon>
        <taxon>Fungi</taxon>
        <taxon>Dikarya</taxon>
        <taxon>Ascomycota</taxon>
        <taxon>Pezizomycotina</taxon>
        <taxon>Dothideomycetes</taxon>
        <taxon>Dothideomycetidae</taxon>
        <taxon>Mycosphaerellales</taxon>
        <taxon>Teratosphaeriaceae</taxon>
        <taxon>Recurvomyces</taxon>
    </lineage>
</organism>
<gene>
    <name evidence="2" type="ORF">LTR78_005700</name>
</gene>
<dbReference type="AlphaFoldDB" id="A0AAE1C0W4"/>
<protein>
    <submittedName>
        <fullName evidence="2">Uncharacterized protein</fullName>
    </submittedName>
</protein>
<name>A0AAE1C0W4_9PEZI</name>
<evidence type="ECO:0000313" key="2">
    <source>
        <dbReference type="EMBL" id="KAK3674231.1"/>
    </source>
</evidence>
<evidence type="ECO:0000256" key="1">
    <source>
        <dbReference type="SAM" id="MobiDB-lite"/>
    </source>
</evidence>
<evidence type="ECO:0000313" key="3">
    <source>
        <dbReference type="Proteomes" id="UP001274830"/>
    </source>
</evidence>
<feature type="compositionally biased region" description="Basic and acidic residues" evidence="1">
    <location>
        <begin position="253"/>
        <end position="266"/>
    </location>
</feature>
<dbReference type="Proteomes" id="UP001274830">
    <property type="component" value="Unassembled WGS sequence"/>
</dbReference>
<sequence length="383" mass="44696">MSNTMENAQGVLQEAKNDMMGYYTLLCRMPHMKPECLRVPPPDGWPGSHAEDLREQGWSDEAAEFSRHLPFLAPGLYDAEHAWITWRSTAVAFDQPVNDFYLSRISAADQPKPPYLPPHVIYIGQGYNEAKEYLLLDTELGHIVSYPNHGGDFAPSDLTLDEYEALAPEQKWKAHPTLPLRAFFERESNRLKRLVYMPVPCRRRNPSFHFRAEWPAEEAALLAIEDEFDAEHEADDDYVEDENDEEQDEMDLEELRLSRDEERGPDEAEDEVPNDEMEWLRHDAEHAEYQSAPRLERPEVKPLPEKTKKVYEVYKQSGWPHDHFDAEKCRAELISLQDEWDGVRKAESDAKSKKKKEDYMKRLTPEQLQTIEERKKLVDQQNL</sequence>